<organism evidence="2 4">
    <name type="scientific">Vibrio owensii</name>
    <dbReference type="NCBI Taxonomy" id="696485"/>
    <lineage>
        <taxon>Bacteria</taxon>
        <taxon>Pseudomonadati</taxon>
        <taxon>Pseudomonadota</taxon>
        <taxon>Gammaproteobacteria</taxon>
        <taxon>Vibrionales</taxon>
        <taxon>Vibrionaceae</taxon>
        <taxon>Vibrio</taxon>
    </lineage>
</organism>
<reference evidence="2 4" key="1">
    <citation type="journal article" date="2015" name="Genome Announc.">
        <title>Draft Genome Sequence of Vibrio owensii Strain SH-14, Which Causes Shrimp Acute Hepatopancreatic Necrosis Disease.</title>
        <authorList>
            <person name="Liu L."/>
            <person name="Xiao J."/>
            <person name="Xia X."/>
            <person name="Pan Y."/>
            <person name="Yan S."/>
            <person name="Wang Y."/>
        </authorList>
    </citation>
    <scope>NUCLEOTIDE SEQUENCE [LARGE SCALE GENOMIC DNA]</scope>
    <source>
        <strain evidence="2 4">SH14</strain>
    </source>
</reference>
<sequence>MAVAQTSVVWRNQTVFIKETQYVGRITAAEVSLTRSTVEVGGLGGIGKMQVPTGKFEASQANVTFQSLALSDVSLLVDDDGWIELRLAGDVRTLDSQTGTRVIDAAYSRIKGWCLNPPVPGLNDDGSPYTANISMAYLEIIGSSGTVFKVDWINNIVYPAQNPGNFGATITI</sequence>
<gene>
    <name evidence="2" type="ORF">APZ19_09265</name>
    <name evidence="1" type="ORF">D0812_27530</name>
</gene>
<evidence type="ECO:0000313" key="3">
    <source>
        <dbReference type="Proteomes" id="UP000272136"/>
    </source>
</evidence>
<evidence type="ECO:0000313" key="4">
    <source>
        <dbReference type="Proteomes" id="UP000390336"/>
    </source>
</evidence>
<reference evidence="1 3" key="2">
    <citation type="submission" date="2018-10" db="EMBL/GenBank/DDBJ databases">
        <title>Whole Genome of Vibrio owensii strain 170502, isolated from Acute Hepatopancreatic Necrosis Disease (AHPND) shrimp.</title>
        <authorList>
            <person name="Yan M."/>
            <person name="Wang X."/>
            <person name="Wang Y."/>
        </authorList>
    </citation>
    <scope>NUCLEOTIDE SEQUENCE [LARGE SCALE GENOMIC DNA]</scope>
    <source>
        <strain evidence="1 3">1700302</strain>
    </source>
</reference>
<evidence type="ECO:0000313" key="2">
    <source>
        <dbReference type="EMBL" id="QGH47262.1"/>
    </source>
</evidence>
<dbReference type="Proteomes" id="UP000272136">
    <property type="component" value="Chromosome 2"/>
</dbReference>
<dbReference type="RefSeq" id="WP_054824820.1">
    <property type="nucleotide sequence ID" value="NZ_CP033138.1"/>
</dbReference>
<evidence type="ECO:0000313" key="1">
    <source>
        <dbReference type="EMBL" id="AYO18094.1"/>
    </source>
</evidence>
<dbReference type="AlphaFoldDB" id="A0AAP9KA76"/>
<dbReference type="EMBL" id="CP033138">
    <property type="protein sequence ID" value="AYO18094.1"/>
    <property type="molecule type" value="Genomic_DNA"/>
</dbReference>
<keyword evidence="3" id="KW-1185">Reference proteome</keyword>
<evidence type="ECO:0008006" key="5">
    <source>
        <dbReference type="Google" id="ProtNLM"/>
    </source>
</evidence>
<name>A0AAP9KA76_9VIBR</name>
<dbReference type="Proteomes" id="UP000390336">
    <property type="component" value="Chromosome 1"/>
</dbReference>
<reference evidence="2" key="3">
    <citation type="submission" date="2019-11" db="EMBL/GenBank/DDBJ databases">
        <title>Complete genome sequence of Vibrio owensii SH-14 isolated from shrimp with acute hepatopancreatic necrosis diease.</title>
        <authorList>
            <person name="Liang X."/>
            <person name="Wang Y."/>
        </authorList>
    </citation>
    <scope>NUCLEOTIDE SEQUENCE</scope>
    <source>
        <strain evidence="2">SH14</strain>
    </source>
</reference>
<dbReference type="Pfam" id="PF04985">
    <property type="entry name" value="Phage_tube"/>
    <property type="match status" value="1"/>
</dbReference>
<accession>A0AAP9KA76</accession>
<protein>
    <recommendedName>
        <fullName evidence="5">Phage tail protein</fullName>
    </recommendedName>
</protein>
<dbReference type="InterPro" id="IPR006498">
    <property type="entry name" value="Tail_tube"/>
</dbReference>
<proteinExistence type="predicted"/>
<dbReference type="EMBL" id="CP045859">
    <property type="protein sequence ID" value="QGH47262.1"/>
    <property type="molecule type" value="Genomic_DNA"/>
</dbReference>